<evidence type="ECO:0000256" key="4">
    <source>
        <dbReference type="ARBA" id="ARBA00014789"/>
    </source>
</evidence>
<name>A0AB34H660_ESCRO</name>
<dbReference type="SUPFAM" id="SSF54928">
    <property type="entry name" value="RNA-binding domain, RBD"/>
    <property type="match status" value="1"/>
</dbReference>
<evidence type="ECO:0000256" key="7">
    <source>
        <dbReference type="ARBA" id="ARBA00022884"/>
    </source>
</evidence>
<evidence type="ECO:0000313" key="15">
    <source>
        <dbReference type="EMBL" id="KAJ8787164.1"/>
    </source>
</evidence>
<accession>A0AB34H660</accession>
<reference evidence="15 16" key="1">
    <citation type="submission" date="2022-11" db="EMBL/GenBank/DDBJ databases">
        <title>Whole genome sequence of Eschrichtius robustus ER-17-0199.</title>
        <authorList>
            <person name="Bruniche-Olsen A."/>
            <person name="Black A.N."/>
            <person name="Fields C.J."/>
            <person name="Walden K."/>
            <person name="Dewoody J.A."/>
        </authorList>
    </citation>
    <scope>NUCLEOTIDE SEQUENCE [LARGE SCALE GENOMIC DNA]</scope>
    <source>
        <strain evidence="15">ER-17-0199</strain>
        <tissue evidence="15">Blubber</tissue>
    </source>
</reference>
<evidence type="ECO:0000256" key="8">
    <source>
        <dbReference type="ARBA" id="ARBA00023161"/>
    </source>
</evidence>
<protein>
    <recommendedName>
        <fullName evidence="4">RNA-binding protein with serine-rich domain 1</fullName>
    </recommendedName>
</protein>
<dbReference type="InterPro" id="IPR034201">
    <property type="entry name" value="RNPS1_RRM"/>
</dbReference>
<proteinExistence type="inferred from homology"/>
<evidence type="ECO:0000256" key="6">
    <source>
        <dbReference type="ARBA" id="ARBA00022664"/>
    </source>
</evidence>
<evidence type="ECO:0000256" key="5">
    <source>
        <dbReference type="ARBA" id="ARBA00022490"/>
    </source>
</evidence>
<comment type="caution">
    <text evidence="15">The sequence shown here is derived from an EMBL/GenBank/DDBJ whole genome shotgun (WGS) entry which is preliminary data.</text>
</comment>
<gene>
    <name evidence="15" type="ORF">J1605_000507</name>
</gene>
<dbReference type="GO" id="GO:0000398">
    <property type="term" value="P:mRNA splicing, via spliceosome"/>
    <property type="evidence" value="ECO:0007669"/>
    <property type="project" value="TreeGrafter"/>
</dbReference>
<comment type="subunit">
    <text evidence="11">Found in mRNA splicing-dependent exon junction complexes (EJC). Found in a post-splicing complex with NXF1, RBM8A, UPF1, UPF2, UPF3A, UPF3B and RNPS1. Component of the heterotrimeric ASAP (apoptosis- and splicing-associated protein) and PSAP complexes consisting of RNPS1, SAP18 and either ACIN1 or PNN, respectively; the ASAP and PSAP complexes probably are formed mutually exclusive. Component of the active spliceosome. Associates with polysomes. Interacts with the cleaved p110 isoform of CDC2L1, CSNK2A1, PNN, SART3, SRP54, SRRM1 and TRA2B/SFRS10.</text>
</comment>
<evidence type="ECO:0000313" key="16">
    <source>
        <dbReference type="Proteomes" id="UP001159641"/>
    </source>
</evidence>
<evidence type="ECO:0000256" key="2">
    <source>
        <dbReference type="ARBA" id="ARBA00004496"/>
    </source>
</evidence>
<dbReference type="GO" id="GO:0005737">
    <property type="term" value="C:cytoplasm"/>
    <property type="evidence" value="ECO:0007669"/>
    <property type="project" value="UniProtKB-SubCell"/>
</dbReference>
<sequence length="143" mass="15747">MEIFSTYGKIKMIDEPVERMHPHLSTGYAYVEFENPEEAEKVLKHMDGGHIDGQEITATAVLAPWPRPPHPHLAIQPSQESAATASHVAQVTPTDEKVAFPSARSPVRRRHRSRSSSNSSRKAGPPKLCPVSCIPSNSLLSLF</sequence>
<evidence type="ECO:0000256" key="9">
    <source>
        <dbReference type="ARBA" id="ARBA00023187"/>
    </source>
</evidence>
<dbReference type="GO" id="GO:0061574">
    <property type="term" value="C:ASAP complex"/>
    <property type="evidence" value="ECO:0007669"/>
    <property type="project" value="TreeGrafter"/>
</dbReference>
<feature type="domain" description="RRM" evidence="14">
    <location>
        <begin position="1"/>
        <end position="63"/>
    </location>
</feature>
<comment type="similarity">
    <text evidence="3">Belongs to the splicing factor SR family.</text>
</comment>
<dbReference type="InterPro" id="IPR000504">
    <property type="entry name" value="RRM_dom"/>
</dbReference>
<keyword evidence="16" id="KW-1185">Reference proteome</keyword>
<dbReference type="PANTHER" id="PTHR15481:SF2">
    <property type="entry name" value="RNA-BINDING PROTEIN WITH SERINE-RICH DOMAIN 1"/>
    <property type="match status" value="1"/>
</dbReference>
<dbReference type="Proteomes" id="UP001159641">
    <property type="component" value="Unassembled WGS sequence"/>
</dbReference>
<keyword evidence="6" id="KW-0507">mRNA processing</keyword>
<keyword evidence="9" id="KW-0508">mRNA splicing</keyword>
<evidence type="ECO:0000256" key="3">
    <source>
        <dbReference type="ARBA" id="ARBA00010269"/>
    </source>
</evidence>
<dbReference type="GO" id="GO:0016607">
    <property type="term" value="C:nuclear speck"/>
    <property type="evidence" value="ECO:0007669"/>
    <property type="project" value="UniProtKB-SubCell"/>
</dbReference>
<evidence type="ECO:0000256" key="1">
    <source>
        <dbReference type="ARBA" id="ARBA00004324"/>
    </source>
</evidence>
<evidence type="ECO:0000259" key="14">
    <source>
        <dbReference type="PROSITE" id="PS50102"/>
    </source>
</evidence>
<dbReference type="PANTHER" id="PTHR15481">
    <property type="entry name" value="RIBONUCLEIC ACID BINDING PROTEIN S1"/>
    <property type="match status" value="1"/>
</dbReference>
<dbReference type="InterPro" id="IPR035979">
    <property type="entry name" value="RBD_domain_sf"/>
</dbReference>
<feature type="compositionally biased region" description="Polar residues" evidence="13">
    <location>
        <begin position="76"/>
        <end position="93"/>
    </location>
</feature>
<feature type="region of interest" description="Disordered" evidence="13">
    <location>
        <begin position="66"/>
        <end position="128"/>
    </location>
</feature>
<dbReference type="CDD" id="cd12365">
    <property type="entry name" value="RRM_RNPS1"/>
    <property type="match status" value="1"/>
</dbReference>
<dbReference type="GO" id="GO:0003723">
    <property type="term" value="F:RNA binding"/>
    <property type="evidence" value="ECO:0007669"/>
    <property type="project" value="UniProtKB-UniRule"/>
</dbReference>
<keyword evidence="8" id="KW-0866">Nonsense-mediated mRNA decay</keyword>
<dbReference type="GO" id="GO:0000184">
    <property type="term" value="P:nuclear-transcribed mRNA catabolic process, nonsense-mediated decay"/>
    <property type="evidence" value="ECO:0007669"/>
    <property type="project" value="UniProtKB-KW"/>
</dbReference>
<dbReference type="InterPro" id="IPR012677">
    <property type="entry name" value="Nucleotide-bd_a/b_plait_sf"/>
</dbReference>
<keyword evidence="10" id="KW-0539">Nucleus</keyword>
<dbReference type="EMBL" id="JAIQCJ010001832">
    <property type="protein sequence ID" value="KAJ8787164.1"/>
    <property type="molecule type" value="Genomic_DNA"/>
</dbReference>
<dbReference type="AlphaFoldDB" id="A0AB34H660"/>
<dbReference type="Gene3D" id="3.30.70.330">
    <property type="match status" value="1"/>
</dbReference>
<evidence type="ECO:0000256" key="10">
    <source>
        <dbReference type="ARBA" id="ARBA00023242"/>
    </source>
</evidence>
<dbReference type="PROSITE" id="PS50102">
    <property type="entry name" value="RRM"/>
    <property type="match status" value="1"/>
</dbReference>
<evidence type="ECO:0000256" key="13">
    <source>
        <dbReference type="SAM" id="MobiDB-lite"/>
    </source>
</evidence>
<keyword evidence="5" id="KW-0963">Cytoplasm</keyword>
<organism evidence="15 16">
    <name type="scientific">Eschrichtius robustus</name>
    <name type="common">California gray whale</name>
    <name type="synonym">Eschrichtius gibbosus</name>
    <dbReference type="NCBI Taxonomy" id="9764"/>
    <lineage>
        <taxon>Eukaryota</taxon>
        <taxon>Metazoa</taxon>
        <taxon>Chordata</taxon>
        <taxon>Craniata</taxon>
        <taxon>Vertebrata</taxon>
        <taxon>Euteleostomi</taxon>
        <taxon>Mammalia</taxon>
        <taxon>Eutheria</taxon>
        <taxon>Laurasiatheria</taxon>
        <taxon>Artiodactyla</taxon>
        <taxon>Whippomorpha</taxon>
        <taxon>Cetacea</taxon>
        <taxon>Mysticeti</taxon>
        <taxon>Eschrichtiidae</taxon>
        <taxon>Eschrichtius</taxon>
    </lineage>
</organism>
<evidence type="ECO:0000256" key="11">
    <source>
        <dbReference type="ARBA" id="ARBA00026044"/>
    </source>
</evidence>
<comment type="subcellular location">
    <subcellularLocation>
        <location evidence="2">Cytoplasm</location>
    </subcellularLocation>
    <subcellularLocation>
        <location evidence="1">Nucleus speckle</location>
    </subcellularLocation>
</comment>
<evidence type="ECO:0000256" key="12">
    <source>
        <dbReference type="PROSITE-ProRule" id="PRU00176"/>
    </source>
</evidence>
<dbReference type="Pfam" id="PF00076">
    <property type="entry name" value="RRM_1"/>
    <property type="match status" value="1"/>
</dbReference>
<keyword evidence="7 12" id="KW-0694">RNA-binding</keyword>